<gene>
    <name evidence="1" type="ORF">UFOPK2761_00207</name>
</gene>
<dbReference type="AlphaFoldDB" id="A0A6J6RVL5"/>
<sequence length="216" mass="22553">MTAQPFPLPPARPSLVRLGGAAAPDGTALLGPAPEVDLAAAATTAFVMADHQVGWHDIEDTVVVYHWVLGGTGAQAGLPAGLQVFPTAGQAASFLHGHRARQGRDVACGWCLSDLRPPRDLVEVDECAVATTRYVFAGHPTRAGEALEMLLVYLWVVATSRPLGDGTRAYDQGRGALRFLHSWRVGQGLEEPGTCGLCADAEGARAAGPVDEPAAD</sequence>
<protein>
    <submittedName>
        <fullName evidence="1">Unannotated protein</fullName>
    </submittedName>
</protein>
<reference evidence="1" key="1">
    <citation type="submission" date="2020-05" db="EMBL/GenBank/DDBJ databases">
        <authorList>
            <person name="Chiriac C."/>
            <person name="Salcher M."/>
            <person name="Ghai R."/>
            <person name="Kavagutti S V."/>
        </authorList>
    </citation>
    <scope>NUCLEOTIDE SEQUENCE</scope>
</reference>
<proteinExistence type="predicted"/>
<name>A0A6J6RVL5_9ZZZZ</name>
<evidence type="ECO:0000313" key="1">
    <source>
        <dbReference type="EMBL" id="CAB4726710.1"/>
    </source>
</evidence>
<dbReference type="EMBL" id="CAEZYQ010000001">
    <property type="protein sequence ID" value="CAB4726710.1"/>
    <property type="molecule type" value="Genomic_DNA"/>
</dbReference>
<accession>A0A6J6RVL5</accession>
<organism evidence="1">
    <name type="scientific">freshwater metagenome</name>
    <dbReference type="NCBI Taxonomy" id="449393"/>
    <lineage>
        <taxon>unclassified sequences</taxon>
        <taxon>metagenomes</taxon>
        <taxon>ecological metagenomes</taxon>
    </lineage>
</organism>